<gene>
    <name evidence="1" type="ORF">TIFTF001_056521</name>
</gene>
<name>A0AA88JIC8_FICCA</name>
<accession>A0AA88JIC8</accession>
<dbReference type="AlphaFoldDB" id="A0AA88JIC8"/>
<evidence type="ECO:0000313" key="1">
    <source>
        <dbReference type="EMBL" id="GMN75440.1"/>
    </source>
</evidence>
<reference evidence="1" key="1">
    <citation type="submission" date="2023-07" db="EMBL/GenBank/DDBJ databases">
        <title>draft genome sequence of fig (Ficus carica).</title>
        <authorList>
            <person name="Takahashi T."/>
            <person name="Nishimura K."/>
        </authorList>
    </citation>
    <scope>NUCLEOTIDE SEQUENCE</scope>
</reference>
<sequence>MKRVLVQGPGLGSFGPKWDGPYTITGIVRPGTYQLSDQDGRNLGLPWNADHLKRFYR</sequence>
<keyword evidence="2" id="KW-1185">Reference proteome</keyword>
<comment type="caution">
    <text evidence="1">The sequence shown here is derived from an EMBL/GenBank/DDBJ whole genome shotgun (WGS) entry which is preliminary data.</text>
</comment>
<evidence type="ECO:0000313" key="2">
    <source>
        <dbReference type="Proteomes" id="UP001187192"/>
    </source>
</evidence>
<dbReference type="Proteomes" id="UP001187192">
    <property type="component" value="Unassembled WGS sequence"/>
</dbReference>
<organism evidence="1 2">
    <name type="scientific">Ficus carica</name>
    <name type="common">Common fig</name>
    <dbReference type="NCBI Taxonomy" id="3494"/>
    <lineage>
        <taxon>Eukaryota</taxon>
        <taxon>Viridiplantae</taxon>
        <taxon>Streptophyta</taxon>
        <taxon>Embryophyta</taxon>
        <taxon>Tracheophyta</taxon>
        <taxon>Spermatophyta</taxon>
        <taxon>Magnoliopsida</taxon>
        <taxon>eudicotyledons</taxon>
        <taxon>Gunneridae</taxon>
        <taxon>Pentapetalae</taxon>
        <taxon>rosids</taxon>
        <taxon>fabids</taxon>
        <taxon>Rosales</taxon>
        <taxon>Moraceae</taxon>
        <taxon>Ficeae</taxon>
        <taxon>Ficus</taxon>
    </lineage>
</organism>
<dbReference type="EMBL" id="BTGU01021055">
    <property type="protein sequence ID" value="GMN75440.1"/>
    <property type="molecule type" value="Genomic_DNA"/>
</dbReference>
<proteinExistence type="predicted"/>
<protein>
    <submittedName>
        <fullName evidence="1">Uncharacterized protein</fullName>
    </submittedName>
</protein>